<organism evidence="1 2">
    <name type="scientific">Mycteria americana</name>
    <name type="common">Wood stork</name>
    <dbReference type="NCBI Taxonomy" id="33587"/>
    <lineage>
        <taxon>Eukaryota</taxon>
        <taxon>Metazoa</taxon>
        <taxon>Chordata</taxon>
        <taxon>Craniata</taxon>
        <taxon>Vertebrata</taxon>
        <taxon>Euteleostomi</taxon>
        <taxon>Archelosauria</taxon>
        <taxon>Archosauria</taxon>
        <taxon>Dinosauria</taxon>
        <taxon>Saurischia</taxon>
        <taxon>Theropoda</taxon>
        <taxon>Coelurosauria</taxon>
        <taxon>Aves</taxon>
        <taxon>Neognathae</taxon>
        <taxon>Neoaves</taxon>
        <taxon>Aequornithes</taxon>
        <taxon>Ciconiiformes</taxon>
        <taxon>Ciconiidae</taxon>
        <taxon>Mycteria</taxon>
    </lineage>
</organism>
<name>A0AAN7RTL3_MYCAM</name>
<dbReference type="EMBL" id="JAUNZN010000009">
    <property type="protein sequence ID" value="KAK4816587.1"/>
    <property type="molecule type" value="Genomic_DNA"/>
</dbReference>
<reference evidence="1 2" key="1">
    <citation type="journal article" date="2023" name="J. Hered.">
        <title>Chromosome-level genome of the wood stork (Mycteria americana) provides insight into avian chromosome evolution.</title>
        <authorList>
            <person name="Flamio R. Jr."/>
            <person name="Ramstad K.M."/>
        </authorList>
    </citation>
    <scope>NUCLEOTIDE SEQUENCE [LARGE SCALE GENOMIC DNA]</scope>
    <source>
        <strain evidence="1">JAX WOST 10</strain>
    </source>
</reference>
<protein>
    <submittedName>
        <fullName evidence="1">Uncharacterized protein</fullName>
    </submittedName>
</protein>
<accession>A0AAN7RTL3</accession>
<evidence type="ECO:0000313" key="1">
    <source>
        <dbReference type="EMBL" id="KAK4816587.1"/>
    </source>
</evidence>
<keyword evidence="2" id="KW-1185">Reference proteome</keyword>
<comment type="caution">
    <text evidence="1">The sequence shown here is derived from an EMBL/GenBank/DDBJ whole genome shotgun (WGS) entry which is preliminary data.</text>
</comment>
<gene>
    <name evidence="1" type="ORF">QYF61_017977</name>
</gene>
<proteinExistence type="predicted"/>
<sequence length="210" mass="23542">MENNQLRNSSAEKALMVLVAPTRANILLGCIRQSIASRSREMILPFFSALYKRDMGITEGVQWRAAEIIKGLDHLSYQERLTELGLFSLEESHGGSYLLELKREQLEYLDIGVFIERNEVVGYTQIHVGTHEHIHTCRHCSNKVQGSLLGPILFNIFIHNIHNEAKLIGAADSFEDTIQKDLDRLSGGPMPSTRSCTWVVAIPNIIQTGG</sequence>
<evidence type="ECO:0000313" key="2">
    <source>
        <dbReference type="Proteomes" id="UP001333110"/>
    </source>
</evidence>
<dbReference type="AlphaFoldDB" id="A0AAN7RTL3"/>
<dbReference type="Proteomes" id="UP001333110">
    <property type="component" value="Unassembled WGS sequence"/>
</dbReference>